<keyword evidence="4" id="KW-0255">Endonuclease</keyword>
<evidence type="ECO:0000256" key="5">
    <source>
        <dbReference type="ARBA" id="ARBA00022801"/>
    </source>
</evidence>
<dbReference type="GO" id="GO:0003964">
    <property type="term" value="F:RNA-directed DNA polymerase activity"/>
    <property type="evidence" value="ECO:0007669"/>
    <property type="project" value="UniProtKB-KW"/>
</dbReference>
<dbReference type="InterPro" id="IPR012337">
    <property type="entry name" value="RNaseH-like_sf"/>
</dbReference>
<dbReference type="Gene3D" id="1.10.340.70">
    <property type="match status" value="1"/>
</dbReference>
<keyword evidence="1" id="KW-0808">Transferase</keyword>
<dbReference type="InterPro" id="IPR041373">
    <property type="entry name" value="RT_RNaseH"/>
</dbReference>
<dbReference type="GO" id="GO:0016787">
    <property type="term" value="F:hydrolase activity"/>
    <property type="evidence" value="ECO:0007669"/>
    <property type="project" value="UniProtKB-KW"/>
</dbReference>
<dbReference type="PANTHER" id="PTHR37984:SF5">
    <property type="entry name" value="PROTEIN NYNRIN-LIKE"/>
    <property type="match status" value="1"/>
</dbReference>
<dbReference type="InterPro" id="IPR036397">
    <property type="entry name" value="RNaseH_sf"/>
</dbReference>
<reference evidence="10" key="1">
    <citation type="journal article" date="2017" name="Nat. Ecol. Evol.">
        <title>Genome expansion and lineage-specific genetic innovations in the forest pathogenic fungi Armillaria.</title>
        <authorList>
            <person name="Sipos G."/>
            <person name="Prasanna A.N."/>
            <person name="Walter M.C."/>
            <person name="O'Connor E."/>
            <person name="Balint B."/>
            <person name="Krizsan K."/>
            <person name="Kiss B."/>
            <person name="Hess J."/>
            <person name="Varga T."/>
            <person name="Slot J."/>
            <person name="Riley R."/>
            <person name="Boka B."/>
            <person name="Rigling D."/>
            <person name="Barry K."/>
            <person name="Lee J."/>
            <person name="Mihaltcheva S."/>
            <person name="LaButti K."/>
            <person name="Lipzen A."/>
            <person name="Waldron R."/>
            <person name="Moloney N.M."/>
            <person name="Sperisen C."/>
            <person name="Kredics L."/>
            <person name="Vagvoelgyi C."/>
            <person name="Patrignani A."/>
            <person name="Fitzpatrick D."/>
            <person name="Nagy I."/>
            <person name="Doyle S."/>
            <person name="Anderson J.B."/>
            <person name="Grigoriev I.V."/>
            <person name="Gueldener U."/>
            <person name="Muensterkoetter M."/>
            <person name="Nagy L.G."/>
        </authorList>
    </citation>
    <scope>NUCLEOTIDE SEQUENCE [LARGE SCALE GENOMIC DNA]</scope>
    <source>
        <strain evidence="10">C18/9</strain>
    </source>
</reference>
<evidence type="ECO:0000256" key="6">
    <source>
        <dbReference type="ARBA" id="ARBA00022918"/>
    </source>
</evidence>
<dbReference type="SUPFAM" id="SSF56672">
    <property type="entry name" value="DNA/RNA polymerases"/>
    <property type="match status" value="1"/>
</dbReference>
<dbReference type="InterPro" id="IPR050951">
    <property type="entry name" value="Retrovirus_Pol_polyprotein"/>
</dbReference>
<dbReference type="Pfam" id="PF17917">
    <property type="entry name" value="RT_RNaseH"/>
    <property type="match status" value="1"/>
</dbReference>
<dbReference type="Pfam" id="PF17921">
    <property type="entry name" value="Integrase_H2C2"/>
    <property type="match status" value="1"/>
</dbReference>
<dbReference type="EMBL" id="FUEG01000004">
    <property type="protein sequence ID" value="SJL03638.1"/>
    <property type="molecule type" value="Genomic_DNA"/>
</dbReference>
<sequence>MLSQEQEGRWRPVAFMSKALTATEHNYEIYDKELLAIMLALSDWRHYLMGALEDVEIWTDHQNLQHFHKPQKLNRRQARWVTELAEYHFVLKHKPGTANVKADLLSQRGDHDQGEDDNGDITVLSPEHFRTLIMPTISKTHERVRTITRQKELWDKGIAMSLEHERGISKENGILYYENRVYVPHHTALRGDIIAQSHDHITAGHPGVAKTKELILREYWWPKMKRDVETYIASCETCQRTKSSNQAKSVPLHPNAIPMGLWTHITVDMITGLPNSNSYDALLVVIDRFSKAIIPVPCNKDLSAEGWARILRDHFVSRFMTELYRMLDIKQNASTAFHPQTDRQTEHVNQEIEKYLCIFVNFQQDDWADWLPLAEFAHNNRVHSATGKSPFMVLYG</sequence>
<dbReference type="GO" id="GO:0004519">
    <property type="term" value="F:endonuclease activity"/>
    <property type="evidence" value="ECO:0007669"/>
    <property type="project" value="UniProtKB-KW"/>
</dbReference>
<name>A0A284R4L0_ARMOS</name>
<dbReference type="CDD" id="cd09274">
    <property type="entry name" value="RNase_HI_RT_Ty3"/>
    <property type="match status" value="1"/>
</dbReference>
<keyword evidence="2" id="KW-0548">Nucleotidyltransferase</keyword>
<accession>A0A284R4L0</accession>
<dbReference type="FunFam" id="1.10.340.70:FF:000001">
    <property type="entry name" value="Retrovirus-related Pol polyprotein from transposon gypsy-like Protein"/>
    <property type="match status" value="1"/>
</dbReference>
<dbReference type="InterPro" id="IPR041588">
    <property type="entry name" value="Integrase_H2C2"/>
</dbReference>
<proteinExistence type="predicted"/>
<keyword evidence="5" id="KW-0378">Hydrolase</keyword>
<organism evidence="9 10">
    <name type="scientific">Armillaria ostoyae</name>
    <name type="common">Armillaria root rot fungus</name>
    <dbReference type="NCBI Taxonomy" id="47428"/>
    <lineage>
        <taxon>Eukaryota</taxon>
        <taxon>Fungi</taxon>
        <taxon>Dikarya</taxon>
        <taxon>Basidiomycota</taxon>
        <taxon>Agaricomycotina</taxon>
        <taxon>Agaricomycetes</taxon>
        <taxon>Agaricomycetidae</taxon>
        <taxon>Agaricales</taxon>
        <taxon>Marasmiineae</taxon>
        <taxon>Physalacriaceae</taxon>
        <taxon>Armillaria</taxon>
    </lineage>
</organism>
<keyword evidence="3" id="KW-0540">Nuclease</keyword>
<evidence type="ECO:0008006" key="11">
    <source>
        <dbReference type="Google" id="ProtNLM"/>
    </source>
</evidence>
<evidence type="ECO:0000256" key="2">
    <source>
        <dbReference type="ARBA" id="ARBA00022695"/>
    </source>
</evidence>
<evidence type="ECO:0000259" key="8">
    <source>
        <dbReference type="Pfam" id="PF17921"/>
    </source>
</evidence>
<feature type="domain" description="Integrase zinc-binding" evidence="8">
    <location>
        <begin position="187"/>
        <end position="243"/>
    </location>
</feature>
<protein>
    <recommendedName>
        <fullName evidence="11">Integrase catalytic domain-containing protein</fullName>
    </recommendedName>
</protein>
<dbReference type="PANTHER" id="PTHR37984">
    <property type="entry name" value="PROTEIN CBG26694"/>
    <property type="match status" value="1"/>
</dbReference>
<evidence type="ECO:0000256" key="4">
    <source>
        <dbReference type="ARBA" id="ARBA00022759"/>
    </source>
</evidence>
<evidence type="ECO:0000313" key="10">
    <source>
        <dbReference type="Proteomes" id="UP000219338"/>
    </source>
</evidence>
<dbReference type="OrthoDB" id="3240190at2759"/>
<evidence type="ECO:0000259" key="7">
    <source>
        <dbReference type="Pfam" id="PF17917"/>
    </source>
</evidence>
<dbReference type="STRING" id="47428.A0A284R4L0"/>
<dbReference type="AlphaFoldDB" id="A0A284R4L0"/>
<evidence type="ECO:0000256" key="1">
    <source>
        <dbReference type="ARBA" id="ARBA00022679"/>
    </source>
</evidence>
<dbReference type="Proteomes" id="UP000219338">
    <property type="component" value="Unassembled WGS sequence"/>
</dbReference>
<dbReference type="InterPro" id="IPR043502">
    <property type="entry name" value="DNA/RNA_pol_sf"/>
</dbReference>
<dbReference type="OMA" id="CATTHFA"/>
<gene>
    <name evidence="9" type="ORF">ARMOST_06995</name>
</gene>
<keyword evidence="6" id="KW-0695">RNA-directed DNA polymerase</keyword>
<evidence type="ECO:0000313" key="9">
    <source>
        <dbReference type="EMBL" id="SJL03638.1"/>
    </source>
</evidence>
<feature type="domain" description="Reverse transcriptase RNase H-like" evidence="7">
    <location>
        <begin position="1"/>
        <end position="87"/>
    </location>
</feature>
<dbReference type="SUPFAM" id="SSF53098">
    <property type="entry name" value="Ribonuclease H-like"/>
    <property type="match status" value="1"/>
</dbReference>
<dbReference type="Gene3D" id="3.30.420.10">
    <property type="entry name" value="Ribonuclease H-like superfamily/Ribonuclease H"/>
    <property type="match status" value="1"/>
</dbReference>
<keyword evidence="10" id="KW-1185">Reference proteome</keyword>
<dbReference type="GO" id="GO:0003676">
    <property type="term" value="F:nucleic acid binding"/>
    <property type="evidence" value="ECO:0007669"/>
    <property type="project" value="InterPro"/>
</dbReference>
<evidence type="ECO:0000256" key="3">
    <source>
        <dbReference type="ARBA" id="ARBA00022722"/>
    </source>
</evidence>
<dbReference type="Gene3D" id="3.10.20.370">
    <property type="match status" value="1"/>
</dbReference>